<feature type="domain" description="Peptidase C1A papain C-terminal" evidence="2">
    <location>
        <begin position="9"/>
        <end position="205"/>
    </location>
</feature>
<accession>A0A5P1E5B0</accession>
<dbReference type="InterPro" id="IPR000668">
    <property type="entry name" value="Peptidase_C1A_C"/>
</dbReference>
<name>A0A5P1E5B0_ASPOF</name>
<dbReference type="SMART" id="SM00645">
    <property type="entry name" value="Pept_C1"/>
    <property type="match status" value="1"/>
</dbReference>
<organism evidence="3 4">
    <name type="scientific">Asparagus officinalis</name>
    <name type="common">Garden asparagus</name>
    <dbReference type="NCBI Taxonomy" id="4686"/>
    <lineage>
        <taxon>Eukaryota</taxon>
        <taxon>Viridiplantae</taxon>
        <taxon>Streptophyta</taxon>
        <taxon>Embryophyta</taxon>
        <taxon>Tracheophyta</taxon>
        <taxon>Spermatophyta</taxon>
        <taxon>Magnoliopsida</taxon>
        <taxon>Liliopsida</taxon>
        <taxon>Asparagales</taxon>
        <taxon>Asparagaceae</taxon>
        <taxon>Asparagoideae</taxon>
        <taxon>Asparagus</taxon>
    </lineage>
</organism>
<dbReference type="GO" id="GO:0006508">
    <property type="term" value="P:proteolysis"/>
    <property type="evidence" value="ECO:0007669"/>
    <property type="project" value="InterPro"/>
</dbReference>
<sequence>MEASFPQGIPTSKDWSQLGVLNEVRDQGQCNCCWSITACTCCEAKEKITRTYRPLLQLAPQDIINCFALHFPSYGDVDVVGCYSCSTVEAFEYIRQIGVMYERDCPFHMRREGCMVRTKNTPIYRILGYKEIKPWDEQTILLRVNDHPVAAVINVTPKFRKLKAGEVYRFPGKSTKMALHSIVIVGWRADRPKEEKEKEKEKEKE</sequence>
<gene>
    <name evidence="3" type="ORF">A4U43_C09F3470</name>
</gene>
<proteinExistence type="inferred from homology"/>
<evidence type="ECO:0000256" key="1">
    <source>
        <dbReference type="ARBA" id="ARBA00008455"/>
    </source>
</evidence>
<dbReference type="GO" id="GO:0008234">
    <property type="term" value="F:cysteine-type peptidase activity"/>
    <property type="evidence" value="ECO:0007669"/>
    <property type="project" value="InterPro"/>
</dbReference>
<evidence type="ECO:0000313" key="3">
    <source>
        <dbReference type="EMBL" id="ONK57728.1"/>
    </source>
</evidence>
<comment type="similarity">
    <text evidence="1">Belongs to the peptidase C1 family.</text>
</comment>
<evidence type="ECO:0000313" key="4">
    <source>
        <dbReference type="Proteomes" id="UP000243459"/>
    </source>
</evidence>
<dbReference type="InterPro" id="IPR013128">
    <property type="entry name" value="Peptidase_C1A"/>
</dbReference>
<dbReference type="InterPro" id="IPR038765">
    <property type="entry name" value="Papain-like_cys_pep_sf"/>
</dbReference>
<dbReference type="Pfam" id="PF00112">
    <property type="entry name" value="Peptidase_C1"/>
    <property type="match status" value="1"/>
</dbReference>
<dbReference type="PANTHER" id="PTHR12411">
    <property type="entry name" value="CYSTEINE PROTEASE FAMILY C1-RELATED"/>
    <property type="match status" value="1"/>
</dbReference>
<keyword evidence="4" id="KW-1185">Reference proteome</keyword>
<reference evidence="4" key="1">
    <citation type="journal article" date="2017" name="Nat. Commun.">
        <title>The asparagus genome sheds light on the origin and evolution of a young Y chromosome.</title>
        <authorList>
            <person name="Harkess A."/>
            <person name="Zhou J."/>
            <person name="Xu C."/>
            <person name="Bowers J.E."/>
            <person name="Van der Hulst R."/>
            <person name="Ayyampalayam S."/>
            <person name="Mercati F."/>
            <person name="Riccardi P."/>
            <person name="McKain M.R."/>
            <person name="Kakrana A."/>
            <person name="Tang H."/>
            <person name="Ray J."/>
            <person name="Groenendijk J."/>
            <person name="Arikit S."/>
            <person name="Mathioni S.M."/>
            <person name="Nakano M."/>
            <person name="Shan H."/>
            <person name="Telgmann-Rauber A."/>
            <person name="Kanno A."/>
            <person name="Yue Z."/>
            <person name="Chen H."/>
            <person name="Li W."/>
            <person name="Chen Y."/>
            <person name="Xu X."/>
            <person name="Zhang Y."/>
            <person name="Luo S."/>
            <person name="Chen H."/>
            <person name="Gao J."/>
            <person name="Mao Z."/>
            <person name="Pires J.C."/>
            <person name="Luo M."/>
            <person name="Kudrna D."/>
            <person name="Wing R.A."/>
            <person name="Meyers B.C."/>
            <person name="Yi K."/>
            <person name="Kong H."/>
            <person name="Lavrijsen P."/>
            <person name="Sunseri F."/>
            <person name="Falavigna A."/>
            <person name="Ye Y."/>
            <person name="Leebens-Mack J.H."/>
            <person name="Chen G."/>
        </authorList>
    </citation>
    <scope>NUCLEOTIDE SEQUENCE [LARGE SCALE GENOMIC DNA]</scope>
    <source>
        <strain evidence="4">cv. DH0086</strain>
    </source>
</reference>
<dbReference type="SUPFAM" id="SSF54001">
    <property type="entry name" value="Cysteine proteinases"/>
    <property type="match status" value="1"/>
</dbReference>
<dbReference type="Gramene" id="ONK57728">
    <property type="protein sequence ID" value="ONK57728"/>
    <property type="gene ID" value="A4U43_C09F3470"/>
</dbReference>
<dbReference type="AlphaFoldDB" id="A0A5P1E5B0"/>
<dbReference type="Proteomes" id="UP000243459">
    <property type="component" value="Chromosome 9"/>
</dbReference>
<dbReference type="Gene3D" id="3.90.70.10">
    <property type="entry name" value="Cysteine proteinases"/>
    <property type="match status" value="1"/>
</dbReference>
<dbReference type="EMBL" id="CM007389">
    <property type="protein sequence ID" value="ONK57728.1"/>
    <property type="molecule type" value="Genomic_DNA"/>
</dbReference>
<evidence type="ECO:0000259" key="2">
    <source>
        <dbReference type="SMART" id="SM00645"/>
    </source>
</evidence>
<protein>
    <recommendedName>
        <fullName evidence="2">Peptidase C1A papain C-terminal domain-containing protein</fullName>
    </recommendedName>
</protein>